<feature type="non-terminal residue" evidence="2">
    <location>
        <position position="1"/>
    </location>
</feature>
<evidence type="ECO:0000256" key="1">
    <source>
        <dbReference type="SAM" id="SignalP"/>
    </source>
</evidence>
<evidence type="ECO:0000313" key="2">
    <source>
        <dbReference type="EMBL" id="CAF4064422.1"/>
    </source>
</evidence>
<comment type="caution">
    <text evidence="2">The sequence shown here is derived from an EMBL/GenBank/DDBJ whole genome shotgun (WGS) entry which is preliminary data.</text>
</comment>
<dbReference type="Proteomes" id="UP000681720">
    <property type="component" value="Unassembled WGS sequence"/>
</dbReference>
<accession>A0A8S2PQB5</accession>
<feature type="chain" id="PRO_5036273750" evidence="1">
    <location>
        <begin position="20"/>
        <end position="132"/>
    </location>
</feature>
<name>A0A8S2PQB5_9BILA</name>
<dbReference type="EMBL" id="CAJOBI010006988">
    <property type="protein sequence ID" value="CAF4074609.1"/>
    <property type="molecule type" value="Genomic_DNA"/>
</dbReference>
<evidence type="ECO:0000313" key="3">
    <source>
        <dbReference type="EMBL" id="CAF4074609.1"/>
    </source>
</evidence>
<dbReference type="Proteomes" id="UP000676336">
    <property type="component" value="Unassembled WGS sequence"/>
</dbReference>
<feature type="signal peptide" evidence="1">
    <location>
        <begin position="1"/>
        <end position="19"/>
    </location>
</feature>
<keyword evidence="1" id="KW-0732">Signal</keyword>
<organism evidence="2 4">
    <name type="scientific">Rotaria magnacalcarata</name>
    <dbReference type="NCBI Taxonomy" id="392030"/>
    <lineage>
        <taxon>Eukaryota</taxon>
        <taxon>Metazoa</taxon>
        <taxon>Spiralia</taxon>
        <taxon>Gnathifera</taxon>
        <taxon>Rotifera</taxon>
        <taxon>Eurotatoria</taxon>
        <taxon>Bdelloidea</taxon>
        <taxon>Philodinida</taxon>
        <taxon>Philodinidae</taxon>
        <taxon>Rotaria</taxon>
    </lineage>
</organism>
<dbReference type="AlphaFoldDB" id="A0A8S2PQB5"/>
<sequence>MHFFLTFVLISSLIYSIDAGQCQVHNQPDYLSLASTKDNENRITISNFANNLATLLGLSPDQTDQQEQPFFYSSRPLEIPSSTWLFHVEGFNNLSNNGIALEEDDEFDINSIHSKLSQIGNQDTLNIGSILI</sequence>
<evidence type="ECO:0000313" key="4">
    <source>
        <dbReference type="Proteomes" id="UP000681720"/>
    </source>
</evidence>
<protein>
    <submittedName>
        <fullName evidence="2">Uncharacterized protein</fullName>
    </submittedName>
</protein>
<proteinExistence type="predicted"/>
<gene>
    <name evidence="2" type="ORF">GIL414_LOCUS15149</name>
    <name evidence="3" type="ORF">SMN809_LOCUS15946</name>
</gene>
<dbReference type="EMBL" id="CAJOBJ010006589">
    <property type="protein sequence ID" value="CAF4064422.1"/>
    <property type="molecule type" value="Genomic_DNA"/>
</dbReference>
<reference evidence="2" key="1">
    <citation type="submission" date="2021-02" db="EMBL/GenBank/DDBJ databases">
        <authorList>
            <person name="Nowell W R."/>
        </authorList>
    </citation>
    <scope>NUCLEOTIDE SEQUENCE</scope>
</reference>